<gene>
    <name evidence="2" type="ORF">PPL_01446</name>
</gene>
<dbReference type="InParanoid" id="D3AZA6"/>
<comment type="caution">
    <text evidence="2">The sequence shown here is derived from an EMBL/GenBank/DDBJ whole genome shotgun (WGS) entry which is preliminary data.</text>
</comment>
<accession>D3AZA6</accession>
<keyword evidence="1" id="KW-0472">Membrane</keyword>
<evidence type="ECO:0000313" key="2">
    <source>
        <dbReference type="EMBL" id="EFA85489.1"/>
    </source>
</evidence>
<reference evidence="2 3" key="1">
    <citation type="journal article" date="2011" name="Genome Res.">
        <title>Phylogeny-wide analysis of social amoeba genomes highlights ancient origins for complex intercellular communication.</title>
        <authorList>
            <person name="Heidel A.J."/>
            <person name="Lawal H.M."/>
            <person name="Felder M."/>
            <person name="Schilde C."/>
            <person name="Helps N.R."/>
            <person name="Tunggal B."/>
            <person name="Rivero F."/>
            <person name="John U."/>
            <person name="Schleicher M."/>
            <person name="Eichinger L."/>
            <person name="Platzer M."/>
            <person name="Noegel A.A."/>
            <person name="Schaap P."/>
            <person name="Gloeckner G."/>
        </authorList>
    </citation>
    <scope>NUCLEOTIDE SEQUENCE [LARGE SCALE GENOMIC DNA]</scope>
    <source>
        <strain evidence="3">ATCC 26659 / Pp 5 / PN500</strain>
    </source>
</reference>
<dbReference type="EMBL" id="ADBJ01000007">
    <property type="protein sequence ID" value="EFA85489.1"/>
    <property type="molecule type" value="Genomic_DNA"/>
</dbReference>
<feature type="transmembrane region" description="Helical" evidence="1">
    <location>
        <begin position="12"/>
        <end position="32"/>
    </location>
</feature>
<feature type="transmembrane region" description="Helical" evidence="1">
    <location>
        <begin position="73"/>
        <end position="93"/>
    </location>
</feature>
<name>D3AZA6_HETP5</name>
<proteinExistence type="predicted"/>
<feature type="transmembrane region" description="Helical" evidence="1">
    <location>
        <begin position="119"/>
        <end position="140"/>
    </location>
</feature>
<organism evidence="2 3">
    <name type="scientific">Heterostelium pallidum (strain ATCC 26659 / Pp 5 / PN500)</name>
    <name type="common">Cellular slime mold</name>
    <name type="synonym">Polysphondylium pallidum</name>
    <dbReference type="NCBI Taxonomy" id="670386"/>
    <lineage>
        <taxon>Eukaryota</taxon>
        <taxon>Amoebozoa</taxon>
        <taxon>Evosea</taxon>
        <taxon>Eumycetozoa</taxon>
        <taxon>Dictyostelia</taxon>
        <taxon>Acytosteliales</taxon>
        <taxon>Acytosteliaceae</taxon>
        <taxon>Heterostelium</taxon>
    </lineage>
</organism>
<keyword evidence="1" id="KW-1133">Transmembrane helix</keyword>
<dbReference type="Proteomes" id="UP000001396">
    <property type="component" value="Unassembled WGS sequence"/>
</dbReference>
<keyword evidence="3" id="KW-1185">Reference proteome</keyword>
<evidence type="ECO:0000256" key="1">
    <source>
        <dbReference type="SAM" id="Phobius"/>
    </source>
</evidence>
<dbReference type="FunCoup" id="D3AZA6">
    <property type="interactions" value="70"/>
</dbReference>
<feature type="transmembrane region" description="Helical" evidence="1">
    <location>
        <begin position="44"/>
        <end position="66"/>
    </location>
</feature>
<dbReference type="GeneID" id="31356974"/>
<keyword evidence="1" id="KW-0812">Transmembrane</keyword>
<protein>
    <submittedName>
        <fullName evidence="2">Uncharacterized protein</fullName>
    </submittedName>
</protein>
<dbReference type="AlphaFoldDB" id="D3AZA6"/>
<dbReference type="RefSeq" id="XP_020437597.1">
    <property type="nucleotide sequence ID" value="XM_020572454.1"/>
</dbReference>
<dbReference type="OMA" id="PYWIYLK"/>
<sequence length="153" mass="17161">MGEKKMEMFLRIMVIFCAIALIGLTVPYWIYLKYAVDDSAWVAFAIYLISALLLIFLAFIGIFGAVKKNRGLLLYFAVVMIIMLLFAVAQIIVTTLDLTDCSDKGNNFSFLCSRNSAGYYAPVAVLLFINLFGAIVALVLRWKLVHDTSGNYY</sequence>
<evidence type="ECO:0000313" key="3">
    <source>
        <dbReference type="Proteomes" id="UP000001396"/>
    </source>
</evidence>